<dbReference type="OrthoDB" id="5295305at2"/>
<protein>
    <submittedName>
        <fullName evidence="1">Spermidine N(1)-acetyltransferase</fullName>
        <ecNumber evidence="1">2.3.1.57</ecNumber>
    </submittedName>
</protein>
<dbReference type="GO" id="GO:1990189">
    <property type="term" value="F:protein N-terminal-serine acetyltransferase activity"/>
    <property type="evidence" value="ECO:0007669"/>
    <property type="project" value="TreeGrafter"/>
</dbReference>
<name>A0A0F7KKM9_9SPHN</name>
<dbReference type="Gene3D" id="3.40.630.30">
    <property type="match status" value="1"/>
</dbReference>
<evidence type="ECO:0000313" key="1">
    <source>
        <dbReference type="EMBL" id="AKH41138.1"/>
    </source>
</evidence>
<dbReference type="GO" id="GO:0004145">
    <property type="term" value="F:diamine N-acetyltransferase activity"/>
    <property type="evidence" value="ECO:0007669"/>
    <property type="project" value="UniProtKB-EC"/>
</dbReference>
<dbReference type="InterPro" id="IPR051908">
    <property type="entry name" value="Ribosomal_N-acetyltransferase"/>
</dbReference>
<dbReference type="PANTHER" id="PTHR43441">
    <property type="entry name" value="RIBOSOMAL-PROTEIN-SERINE ACETYLTRANSFERASE"/>
    <property type="match status" value="1"/>
</dbReference>
<dbReference type="STRING" id="1267766.WYH_00072"/>
<evidence type="ECO:0000313" key="2">
    <source>
        <dbReference type="Proteomes" id="UP000034392"/>
    </source>
</evidence>
<sequence>MSTPTLQTPRFILRELTRADAADLYPSFSDDAVMRWWSRGPFSSKEELADWLVPESGWEEGRSWAIVETEGGPVIGRLAAMDRGDGISEIAYLVVRGRHGEGVAKEALAALIDHLFRTEKRRRIYADVDPDNAASNRIVEKLGFTLEGRLRQAWTTHIGPRDSLIWGLLADEWQGIPR</sequence>
<dbReference type="Proteomes" id="UP000034392">
    <property type="component" value="Chromosome"/>
</dbReference>
<organism evidence="1 2">
    <name type="scientific">Croceibacterium atlanticum</name>
    <dbReference type="NCBI Taxonomy" id="1267766"/>
    <lineage>
        <taxon>Bacteria</taxon>
        <taxon>Pseudomonadati</taxon>
        <taxon>Pseudomonadota</taxon>
        <taxon>Alphaproteobacteria</taxon>
        <taxon>Sphingomonadales</taxon>
        <taxon>Erythrobacteraceae</taxon>
        <taxon>Croceibacterium</taxon>
    </lineage>
</organism>
<dbReference type="PANTHER" id="PTHR43441:SF6">
    <property type="entry name" value="N-ACETYLTRANSFERASE DOMAIN-CONTAINING PROTEIN"/>
    <property type="match status" value="1"/>
</dbReference>
<proteinExistence type="predicted"/>
<keyword evidence="1" id="KW-0012">Acyltransferase</keyword>
<dbReference type="RefSeq" id="WP_046902240.1">
    <property type="nucleotide sequence ID" value="NZ_CP011452.2"/>
</dbReference>
<reference evidence="1" key="1">
    <citation type="submission" date="2015-05" db="EMBL/GenBank/DDBJ databases">
        <title>The complete genome of Altererythrobacter atlanticus strain 26DY36.</title>
        <authorList>
            <person name="Wu Y.-H."/>
            <person name="Cheng H."/>
            <person name="Wu X.-W."/>
        </authorList>
    </citation>
    <scope>NUCLEOTIDE SEQUENCE [LARGE SCALE GENOMIC DNA]</scope>
    <source>
        <strain evidence="1">26DY36</strain>
    </source>
</reference>
<dbReference type="InterPro" id="IPR000182">
    <property type="entry name" value="GNAT_dom"/>
</dbReference>
<dbReference type="PROSITE" id="PS51186">
    <property type="entry name" value="GNAT"/>
    <property type="match status" value="1"/>
</dbReference>
<dbReference type="EC" id="2.3.1.57" evidence="1"/>
<dbReference type="Pfam" id="PF13302">
    <property type="entry name" value="Acetyltransf_3"/>
    <property type="match status" value="1"/>
</dbReference>
<dbReference type="PATRIC" id="fig|1267766.3.peg.72"/>
<dbReference type="GO" id="GO:0005737">
    <property type="term" value="C:cytoplasm"/>
    <property type="evidence" value="ECO:0007669"/>
    <property type="project" value="TreeGrafter"/>
</dbReference>
<dbReference type="SUPFAM" id="SSF55729">
    <property type="entry name" value="Acyl-CoA N-acyltransferases (Nat)"/>
    <property type="match status" value="1"/>
</dbReference>
<dbReference type="GO" id="GO:0008999">
    <property type="term" value="F:protein-N-terminal-alanine acetyltransferase activity"/>
    <property type="evidence" value="ECO:0007669"/>
    <property type="project" value="TreeGrafter"/>
</dbReference>
<dbReference type="KEGG" id="aay:WYH_00072"/>
<keyword evidence="1" id="KW-0808">Transferase</keyword>
<dbReference type="AlphaFoldDB" id="A0A0F7KKM9"/>
<dbReference type="EMBL" id="CP011452">
    <property type="protein sequence ID" value="AKH41138.1"/>
    <property type="molecule type" value="Genomic_DNA"/>
</dbReference>
<keyword evidence="2" id="KW-1185">Reference proteome</keyword>
<gene>
    <name evidence="1" type="primary">speG</name>
    <name evidence="1" type="ORF">WYH_00072</name>
</gene>
<dbReference type="InterPro" id="IPR016181">
    <property type="entry name" value="Acyl_CoA_acyltransferase"/>
</dbReference>
<accession>A0A0F7KKM9</accession>